<evidence type="ECO:0000313" key="1">
    <source>
        <dbReference type="EMBL" id="DBA02076.1"/>
    </source>
</evidence>
<gene>
    <name evidence="1" type="ORF">N0F65_011143</name>
</gene>
<comment type="caution">
    <text evidence="1">The sequence shown here is derived from an EMBL/GenBank/DDBJ whole genome shotgun (WGS) entry which is preliminary data.</text>
</comment>
<name>A0AAV2Z6W6_9STRA</name>
<dbReference type="AlphaFoldDB" id="A0AAV2Z6W6"/>
<reference evidence="1" key="2">
    <citation type="journal article" date="2023" name="Microbiol Resour">
        <title>Decontamination and Annotation of the Draft Genome Sequence of the Oomycete Lagenidium giganteum ARSEF 373.</title>
        <authorList>
            <person name="Morgan W.R."/>
            <person name="Tartar A."/>
        </authorList>
    </citation>
    <scope>NUCLEOTIDE SEQUENCE</scope>
    <source>
        <strain evidence="1">ARSEF 373</strain>
    </source>
</reference>
<sequence>MTVWACYVVGSWSGLQAAAKATSSSITLLHKPTVRRVEENVRVEGELGDAGGNGKHSAAIPAVEVVTKSSPLKRLALHTQAEEATALATREIAVAASTEQWDMMDDFYTSAFASNDTSTTVIFNVFKGSPDALAMQLDLVSKQSDVDQPHVWVTCFNSPMEREYASVVQRFQQTTLPDIVFTVSTFNHKFHGRFLLAYMAKTKYVLVVDDDRMIDETTIRDYIRYMQQQPGLWGNFGHLRAKTFAGYKSWPNVGYDLSRVDYAEQDYLSGMWFLEQRWLEYFVKERPPSWATAEHMHLSHVLRKYLNLNTYGGVVAMQTKKLPNKQHAATVGKALDLREFVFDHQLGRGNKVANVPQPIQSLVYAETVADIDDFISKLNSCQVDSTMKSAPWCQAGKTAAVFRGAAEQDVNGLIAASKRLCALTKCEYVSLKPKIQHVIRYFNMREGYGQQGMDIPWQTGASDVLQSLTGILNNLMPERFFFPDVDHVTWHEAIDSTKRNRLHVYHNVVRLALQIHVDSKPNPKWEERFSASGGEHGYPRIRVLKWRQLADTTTIHDGIVIGDWKSLVEEIAL</sequence>
<reference evidence="1" key="1">
    <citation type="submission" date="2022-11" db="EMBL/GenBank/DDBJ databases">
        <authorList>
            <person name="Morgan W.R."/>
            <person name="Tartar A."/>
        </authorList>
    </citation>
    <scope>NUCLEOTIDE SEQUENCE</scope>
    <source>
        <strain evidence="1">ARSEF 373</strain>
    </source>
</reference>
<organism evidence="1 2">
    <name type="scientific">Lagenidium giganteum</name>
    <dbReference type="NCBI Taxonomy" id="4803"/>
    <lineage>
        <taxon>Eukaryota</taxon>
        <taxon>Sar</taxon>
        <taxon>Stramenopiles</taxon>
        <taxon>Oomycota</taxon>
        <taxon>Peronosporomycetes</taxon>
        <taxon>Pythiales</taxon>
        <taxon>Pythiaceae</taxon>
    </lineage>
</organism>
<dbReference type="Proteomes" id="UP001146120">
    <property type="component" value="Unassembled WGS sequence"/>
</dbReference>
<dbReference type="InterPro" id="IPR029044">
    <property type="entry name" value="Nucleotide-diphossugar_trans"/>
</dbReference>
<evidence type="ECO:0000313" key="2">
    <source>
        <dbReference type="Proteomes" id="UP001146120"/>
    </source>
</evidence>
<proteinExistence type="predicted"/>
<dbReference type="SUPFAM" id="SSF53448">
    <property type="entry name" value="Nucleotide-diphospho-sugar transferases"/>
    <property type="match status" value="1"/>
</dbReference>
<keyword evidence="2" id="KW-1185">Reference proteome</keyword>
<accession>A0AAV2Z6W6</accession>
<dbReference type="EMBL" id="DAKRPA010000036">
    <property type="protein sequence ID" value="DBA02076.1"/>
    <property type="molecule type" value="Genomic_DNA"/>
</dbReference>
<protein>
    <submittedName>
        <fullName evidence="1">Uncharacterized protein</fullName>
    </submittedName>
</protein>